<evidence type="ECO:0000256" key="1">
    <source>
        <dbReference type="SAM" id="Coils"/>
    </source>
</evidence>
<accession>A0A1P8JYI9</accession>
<keyword evidence="2" id="KW-0472">Membrane</keyword>
<feature type="coiled-coil region" evidence="1">
    <location>
        <begin position="234"/>
        <end position="261"/>
    </location>
</feature>
<dbReference type="OrthoDB" id="9767470at2"/>
<evidence type="ECO:0000256" key="2">
    <source>
        <dbReference type="SAM" id="Phobius"/>
    </source>
</evidence>
<sequence>MASTTHPPQHPQRTALHNEIHARPPEAMAAPLAISHVVMVCDAAGREASRAHVAALLRDHHLAQPDAHSTHIRMDVGPFRLRWEMHTEFVTYTFMRALEPASAAAQVFGRDPVTAAQAVPQDWFAALPGQCLVSLHLWALPALAADGARVRQVLFEDTLVASSVAGGHGEVYTDFAIHADGFSRIVLLAGGPQAEEGAGGDVATLSPRRLGRLVQRLLEIETYRMAALLGLPAAREAADVLAFAERELASLADAIRTANRDDEPQLLDRLTRLAGQVESQYAATHSRFSASAAYFELVDKRITDINESRLAGMQTIREFMDRRLTPARSTCEWATRRQDALSQRVSRMSNLLRTRVEIEQQQSSQALLTTMNTRQGLQLQMQATVEGLSVAAITYYIVGLVSYLAKGAHAIGWPWSPESTAAVAIPLVAAAVWWSLRRLHHRMFHASK</sequence>
<organism evidence="3 4">
    <name type="scientific">Rhodoferax koreensis</name>
    <dbReference type="NCBI Taxonomy" id="1842727"/>
    <lineage>
        <taxon>Bacteria</taxon>
        <taxon>Pseudomonadati</taxon>
        <taxon>Pseudomonadota</taxon>
        <taxon>Betaproteobacteria</taxon>
        <taxon>Burkholderiales</taxon>
        <taxon>Comamonadaceae</taxon>
        <taxon>Rhodoferax</taxon>
    </lineage>
</organism>
<feature type="transmembrane region" description="Helical" evidence="2">
    <location>
        <begin position="417"/>
        <end position="436"/>
    </location>
</feature>
<gene>
    <name evidence="3" type="ORF">RD110_17655</name>
</gene>
<dbReference type="STRING" id="1842727.RD110_17655"/>
<protein>
    <recommendedName>
        <fullName evidence="5">Egg lysin</fullName>
    </recommendedName>
</protein>
<dbReference type="Pfam" id="PF11902">
    <property type="entry name" value="DUF3422"/>
    <property type="match status" value="1"/>
</dbReference>
<dbReference type="AlphaFoldDB" id="A0A1P8JYI9"/>
<keyword evidence="4" id="KW-1185">Reference proteome</keyword>
<keyword evidence="1" id="KW-0175">Coiled coil</keyword>
<keyword evidence="2" id="KW-1133">Transmembrane helix</keyword>
<proteinExistence type="predicted"/>
<evidence type="ECO:0000313" key="4">
    <source>
        <dbReference type="Proteomes" id="UP000186609"/>
    </source>
</evidence>
<reference evidence="3 4" key="1">
    <citation type="submission" date="2017-01" db="EMBL/GenBank/DDBJ databases">
        <authorList>
            <person name="Mah S.A."/>
            <person name="Swanson W.J."/>
            <person name="Moy G.W."/>
            <person name="Vacquier V.D."/>
        </authorList>
    </citation>
    <scope>NUCLEOTIDE SEQUENCE [LARGE SCALE GENOMIC DNA]</scope>
    <source>
        <strain evidence="3 4">DCY110</strain>
    </source>
</reference>
<name>A0A1P8JYI9_9BURK</name>
<feature type="transmembrane region" description="Helical" evidence="2">
    <location>
        <begin position="383"/>
        <end position="405"/>
    </location>
</feature>
<dbReference type="RefSeq" id="WP_076200718.1">
    <property type="nucleotide sequence ID" value="NZ_CP019236.1"/>
</dbReference>
<dbReference type="Proteomes" id="UP000186609">
    <property type="component" value="Chromosome"/>
</dbReference>
<keyword evidence="2" id="KW-0812">Transmembrane</keyword>
<dbReference type="InterPro" id="IPR021830">
    <property type="entry name" value="DUF3422"/>
</dbReference>
<evidence type="ECO:0000313" key="3">
    <source>
        <dbReference type="EMBL" id="APW38808.1"/>
    </source>
</evidence>
<evidence type="ECO:0008006" key="5">
    <source>
        <dbReference type="Google" id="ProtNLM"/>
    </source>
</evidence>
<dbReference type="KEGG" id="rhy:RD110_17655"/>
<dbReference type="EMBL" id="CP019236">
    <property type="protein sequence ID" value="APW38808.1"/>
    <property type="molecule type" value="Genomic_DNA"/>
</dbReference>